<feature type="region of interest" description="Disordered" evidence="14">
    <location>
        <begin position="1"/>
        <end position="54"/>
    </location>
</feature>
<evidence type="ECO:0000256" key="2">
    <source>
        <dbReference type="ARBA" id="ARBA00004123"/>
    </source>
</evidence>
<dbReference type="PROSITE" id="PS51184">
    <property type="entry name" value="JMJC"/>
    <property type="match status" value="1"/>
</dbReference>
<dbReference type="SUPFAM" id="SSF46774">
    <property type="entry name" value="ARID-like"/>
    <property type="match status" value="1"/>
</dbReference>
<dbReference type="InterPro" id="IPR019787">
    <property type="entry name" value="Znf_PHD-finger"/>
</dbReference>
<keyword evidence="6" id="KW-0677">Repeat</keyword>
<dbReference type="OrthoDB" id="1678912at2759"/>
<dbReference type="SUPFAM" id="SSF57903">
    <property type="entry name" value="FYVE/PHD zinc finger"/>
    <property type="match status" value="3"/>
</dbReference>
<gene>
    <name evidence="19" type="ORF">SmJEL517_g05157</name>
</gene>
<dbReference type="PROSITE" id="PS51183">
    <property type="entry name" value="JMJN"/>
    <property type="match status" value="1"/>
</dbReference>
<evidence type="ECO:0000313" key="19">
    <source>
        <dbReference type="EMBL" id="TPX31535.1"/>
    </source>
</evidence>
<dbReference type="SMART" id="SM00545">
    <property type="entry name" value="JmjN"/>
    <property type="match status" value="1"/>
</dbReference>
<evidence type="ECO:0000259" key="16">
    <source>
        <dbReference type="PROSITE" id="PS51011"/>
    </source>
</evidence>
<dbReference type="PANTHER" id="PTHR10694:SF33">
    <property type="entry name" value="LYSINE-SPECIFIC DEMETHYLASE 5"/>
    <property type="match status" value="1"/>
</dbReference>
<dbReference type="PANTHER" id="PTHR10694">
    <property type="entry name" value="LYSINE-SPECIFIC DEMETHYLASE"/>
    <property type="match status" value="1"/>
</dbReference>
<dbReference type="PROSITE" id="PS51011">
    <property type="entry name" value="ARID"/>
    <property type="match status" value="1"/>
</dbReference>
<feature type="domain" description="JmjC" evidence="18">
    <location>
        <begin position="408"/>
        <end position="574"/>
    </location>
</feature>
<proteinExistence type="inferred from homology"/>
<keyword evidence="7 13" id="KW-0863">Zinc-finger</keyword>
<evidence type="ECO:0000256" key="11">
    <source>
        <dbReference type="ARBA" id="ARBA00023242"/>
    </source>
</evidence>
<dbReference type="SUPFAM" id="SSF51197">
    <property type="entry name" value="Clavaminate synthase-like"/>
    <property type="match status" value="1"/>
</dbReference>
<dbReference type="Proteomes" id="UP000319731">
    <property type="component" value="Unassembled WGS sequence"/>
</dbReference>
<dbReference type="GO" id="GO:0034647">
    <property type="term" value="F:histone H3K4me/H3K4me2/H3K4me3 demethylase activity"/>
    <property type="evidence" value="ECO:0007669"/>
    <property type="project" value="UniProtKB-EC"/>
</dbReference>
<dbReference type="InterPro" id="IPR013637">
    <property type="entry name" value="Lys_sp_deMease-like_dom"/>
</dbReference>
<keyword evidence="9" id="KW-0560">Oxidoreductase</keyword>
<evidence type="ECO:0000259" key="18">
    <source>
        <dbReference type="PROSITE" id="PS51184"/>
    </source>
</evidence>
<dbReference type="RefSeq" id="XP_031022943.1">
    <property type="nucleotide sequence ID" value="XM_031171084.1"/>
</dbReference>
<evidence type="ECO:0000256" key="12">
    <source>
        <dbReference type="ARBA" id="ARBA00048734"/>
    </source>
</evidence>
<protein>
    <recommendedName>
        <fullName evidence="4">[histone H3]-trimethyl-L-lysine(4) demethylase</fullName>
        <ecNumber evidence="4">1.14.11.67</ecNumber>
    </recommendedName>
</protein>
<dbReference type="InterPro" id="IPR003349">
    <property type="entry name" value="JmjN"/>
</dbReference>
<keyword evidence="8" id="KW-0862">Zinc</keyword>
<evidence type="ECO:0000256" key="7">
    <source>
        <dbReference type="ARBA" id="ARBA00022771"/>
    </source>
</evidence>
<evidence type="ECO:0000256" key="6">
    <source>
        <dbReference type="ARBA" id="ARBA00022737"/>
    </source>
</evidence>
<keyword evidence="20" id="KW-1185">Reference proteome</keyword>
<dbReference type="InterPro" id="IPR004198">
    <property type="entry name" value="Znf_C5HC2"/>
</dbReference>
<feature type="domain" description="PHD-type" evidence="15">
    <location>
        <begin position="1278"/>
        <end position="1329"/>
    </location>
</feature>
<dbReference type="GeneID" id="42006381"/>
<evidence type="ECO:0000256" key="14">
    <source>
        <dbReference type="SAM" id="MobiDB-lite"/>
    </source>
</evidence>
<comment type="similarity">
    <text evidence="3">Belongs to the JARID1 histone demethylase family.</text>
</comment>
<dbReference type="SMART" id="SM00558">
    <property type="entry name" value="JmjC"/>
    <property type="match status" value="1"/>
</dbReference>
<dbReference type="CDD" id="cd15545">
    <property type="entry name" value="PHD_BAZ2A_like"/>
    <property type="match status" value="1"/>
</dbReference>
<evidence type="ECO:0000259" key="17">
    <source>
        <dbReference type="PROSITE" id="PS51183"/>
    </source>
</evidence>
<dbReference type="Gene3D" id="2.60.120.650">
    <property type="entry name" value="Cupin"/>
    <property type="match status" value="2"/>
</dbReference>
<dbReference type="InterPro" id="IPR003347">
    <property type="entry name" value="JmjC_dom"/>
</dbReference>
<evidence type="ECO:0000259" key="15">
    <source>
        <dbReference type="PROSITE" id="PS50016"/>
    </source>
</evidence>
<dbReference type="GO" id="GO:0003677">
    <property type="term" value="F:DNA binding"/>
    <property type="evidence" value="ECO:0007669"/>
    <property type="project" value="InterPro"/>
</dbReference>
<dbReference type="InterPro" id="IPR019786">
    <property type="entry name" value="Zinc_finger_PHD-type_CS"/>
</dbReference>
<evidence type="ECO:0000256" key="9">
    <source>
        <dbReference type="ARBA" id="ARBA00023002"/>
    </source>
</evidence>
<feature type="region of interest" description="Disordered" evidence="14">
    <location>
        <begin position="1495"/>
        <end position="1533"/>
    </location>
</feature>
<dbReference type="STRING" id="1806994.A0A507C1X5"/>
<dbReference type="EMBL" id="QEAO01000043">
    <property type="protein sequence ID" value="TPX31535.1"/>
    <property type="molecule type" value="Genomic_DNA"/>
</dbReference>
<dbReference type="GO" id="GO:0006355">
    <property type="term" value="P:regulation of DNA-templated transcription"/>
    <property type="evidence" value="ECO:0007669"/>
    <property type="project" value="TreeGrafter"/>
</dbReference>
<dbReference type="SMART" id="SM00501">
    <property type="entry name" value="BRIGHT"/>
    <property type="match status" value="1"/>
</dbReference>
<evidence type="ECO:0000256" key="1">
    <source>
        <dbReference type="ARBA" id="ARBA00001954"/>
    </source>
</evidence>
<dbReference type="SMART" id="SM00249">
    <property type="entry name" value="PHD"/>
    <property type="match status" value="3"/>
</dbReference>
<accession>A0A507C1X5</accession>
<evidence type="ECO:0000256" key="10">
    <source>
        <dbReference type="ARBA" id="ARBA00023004"/>
    </source>
</evidence>
<feature type="compositionally biased region" description="Basic and acidic residues" evidence="14">
    <location>
        <begin position="1396"/>
        <end position="1423"/>
    </location>
</feature>
<dbReference type="EC" id="1.14.11.67" evidence="4"/>
<dbReference type="InterPro" id="IPR048615">
    <property type="entry name" value="KDM5_C-hel"/>
</dbReference>
<dbReference type="InterPro" id="IPR001606">
    <property type="entry name" value="ARID_dom"/>
</dbReference>
<evidence type="ECO:0000256" key="4">
    <source>
        <dbReference type="ARBA" id="ARBA00012902"/>
    </source>
</evidence>
<feature type="compositionally biased region" description="Pro residues" evidence="14">
    <location>
        <begin position="32"/>
        <end position="48"/>
    </location>
</feature>
<feature type="domain" description="PHD-type" evidence="15">
    <location>
        <begin position="269"/>
        <end position="319"/>
    </location>
</feature>
<dbReference type="Pfam" id="PF02375">
    <property type="entry name" value="JmjN"/>
    <property type="match status" value="1"/>
</dbReference>
<keyword evidence="11" id="KW-0539">Nucleus</keyword>
<comment type="catalytic activity">
    <reaction evidence="12">
        <text>N(6),N(6),N(6)-trimethyl-L-lysyl(4)-[histone H3] + 3 2-oxoglutarate + 3 O2 = L-lysyl(4)-[histone H3] + 3 formaldehyde + 3 succinate + 3 CO2</text>
        <dbReference type="Rhea" id="RHEA:60208"/>
        <dbReference type="Rhea" id="RHEA-COMP:15537"/>
        <dbReference type="Rhea" id="RHEA-COMP:15547"/>
        <dbReference type="ChEBI" id="CHEBI:15379"/>
        <dbReference type="ChEBI" id="CHEBI:16526"/>
        <dbReference type="ChEBI" id="CHEBI:16810"/>
        <dbReference type="ChEBI" id="CHEBI:16842"/>
        <dbReference type="ChEBI" id="CHEBI:29969"/>
        <dbReference type="ChEBI" id="CHEBI:30031"/>
        <dbReference type="ChEBI" id="CHEBI:61961"/>
        <dbReference type="EC" id="1.14.11.67"/>
    </reaction>
</comment>
<evidence type="ECO:0000313" key="20">
    <source>
        <dbReference type="Proteomes" id="UP000319731"/>
    </source>
</evidence>
<keyword evidence="10" id="KW-0408">Iron</keyword>
<feature type="domain" description="JmjN" evidence="17">
    <location>
        <begin position="53"/>
        <end position="94"/>
    </location>
</feature>
<dbReference type="Pfam" id="PF21323">
    <property type="entry name" value="KDM5_C-hel"/>
    <property type="match status" value="1"/>
</dbReference>
<dbReference type="PROSITE" id="PS50016">
    <property type="entry name" value="ZF_PHD_2"/>
    <property type="match status" value="3"/>
</dbReference>
<dbReference type="Pfam" id="PF00628">
    <property type="entry name" value="PHD"/>
    <property type="match status" value="3"/>
</dbReference>
<dbReference type="PROSITE" id="PS01359">
    <property type="entry name" value="ZF_PHD_1"/>
    <property type="match status" value="2"/>
</dbReference>
<dbReference type="Pfam" id="PF02373">
    <property type="entry name" value="JmjC"/>
    <property type="match status" value="1"/>
</dbReference>
<feature type="domain" description="PHD-type" evidence="15">
    <location>
        <begin position="1122"/>
        <end position="1171"/>
    </location>
</feature>
<dbReference type="InterPro" id="IPR001965">
    <property type="entry name" value="Znf_PHD"/>
</dbReference>
<dbReference type="Gene3D" id="3.30.40.10">
    <property type="entry name" value="Zinc/RING finger domain, C3HC4 (zinc finger)"/>
    <property type="match status" value="2"/>
</dbReference>
<dbReference type="CDD" id="cd15518">
    <property type="entry name" value="PHD_Ecm5p_Lid2p_like"/>
    <property type="match status" value="1"/>
</dbReference>
<reference evidence="19 20" key="1">
    <citation type="journal article" date="2019" name="Sci. Rep.">
        <title>Comparative genomics of chytrid fungi reveal insights into the obligate biotrophic and pathogenic lifestyle of Synchytrium endobioticum.</title>
        <authorList>
            <person name="van de Vossenberg B.T.L.H."/>
            <person name="Warris S."/>
            <person name="Nguyen H.D.T."/>
            <person name="van Gent-Pelzer M.P.E."/>
            <person name="Joly D.L."/>
            <person name="van de Geest H.C."/>
            <person name="Bonants P.J.M."/>
            <person name="Smith D.S."/>
            <person name="Levesque C.A."/>
            <person name="van der Lee T.A.J."/>
        </authorList>
    </citation>
    <scope>NUCLEOTIDE SEQUENCE [LARGE SCALE GENOMIC DNA]</scope>
    <source>
        <strain evidence="19 20">JEL517</strain>
    </source>
</reference>
<dbReference type="GO" id="GO:0008270">
    <property type="term" value="F:zinc ion binding"/>
    <property type="evidence" value="ECO:0007669"/>
    <property type="project" value="UniProtKB-KW"/>
</dbReference>
<dbReference type="Pfam" id="PF08429">
    <property type="entry name" value="PLU-1"/>
    <property type="match status" value="1"/>
</dbReference>
<feature type="region of interest" description="Disordered" evidence="14">
    <location>
        <begin position="798"/>
        <end position="825"/>
    </location>
</feature>
<organism evidence="19 20">
    <name type="scientific">Synchytrium microbalum</name>
    <dbReference type="NCBI Taxonomy" id="1806994"/>
    <lineage>
        <taxon>Eukaryota</taxon>
        <taxon>Fungi</taxon>
        <taxon>Fungi incertae sedis</taxon>
        <taxon>Chytridiomycota</taxon>
        <taxon>Chytridiomycota incertae sedis</taxon>
        <taxon>Chytridiomycetes</taxon>
        <taxon>Synchytriales</taxon>
        <taxon>Synchytriaceae</taxon>
        <taxon>Synchytrium</taxon>
    </lineage>
</organism>
<dbReference type="FunFam" id="1.10.150.60:FF:000016">
    <property type="entry name" value="Putative Lysine-specific demethylase 5B"/>
    <property type="match status" value="1"/>
</dbReference>
<feature type="compositionally biased region" description="Acidic residues" evidence="14">
    <location>
        <begin position="1506"/>
        <end position="1517"/>
    </location>
</feature>
<dbReference type="InterPro" id="IPR036431">
    <property type="entry name" value="ARID_dom_sf"/>
</dbReference>
<feature type="region of interest" description="Disordered" evidence="14">
    <location>
        <begin position="1378"/>
        <end position="1476"/>
    </location>
</feature>
<dbReference type="SMART" id="SM01014">
    <property type="entry name" value="ARID"/>
    <property type="match status" value="1"/>
</dbReference>
<dbReference type="GO" id="GO:0005634">
    <property type="term" value="C:nucleus"/>
    <property type="evidence" value="ECO:0007669"/>
    <property type="project" value="UniProtKB-SubCell"/>
</dbReference>
<keyword evidence="5" id="KW-0479">Metal-binding</keyword>
<dbReference type="InterPro" id="IPR013083">
    <property type="entry name" value="Znf_RING/FYVE/PHD"/>
</dbReference>
<dbReference type="CDD" id="cd16100">
    <property type="entry name" value="ARID"/>
    <property type="match status" value="1"/>
</dbReference>
<dbReference type="Gene3D" id="1.10.150.60">
    <property type="entry name" value="ARID DNA-binding domain"/>
    <property type="match status" value="1"/>
</dbReference>
<sequence length="1533" mass="174250">MVTADPSMRGTRARKSKREASSGLDFTTLDPPFLPNPAEPRPPGPRPFGLPEAPVFHPTPEQFQNPLLYIQSIRPLAEDAGLCKIVPPASWKPDFSIDTENFFFRPRLQKLNFVEGGSRTTLNYLDQLQQYHQQNGTPLTKLPTLDRKPIDLFKLKKEVARRGGHEGVTDQKKWAEVARAIGIQGKTCTSMSHSIKTAYVKWVLPYENYLVENGKFGDEAIVTGPTTIKEEPNVPKPLLELDKNDGSKHRHATRTKLGALPSQSYLKPGEFCEICLRSENEDQILLCDVCNNGFHFYCLTPPLPAIPKGEWYCVNCLQKQGDDYGFEDGEERSLAEFQKIANEFKDNWFIGKRNHAGQVLVDEDGVEMEFWRLVESPYEEIEVEYGADLHSSHHGSGFPVIEKQPFNPYASCGWNLNNLPLLPESLFRNINSDVPGVMVPWLYVGMVFSTFCWHAEDHNTYSINYNHFGEAKTWYGVPATHADRFEEVLKKTVPELFEMNPDLLFHITTMLSPATLLRNRVPCHAIDQRAGEFIVTFPRAYHGGFNHGFNFCEAVNFATADWLSYGTQSIERYRDFRKMPVFNHEELLITTACKNNDEQTALWLKPELERLRDREIRIRNDVRTRPGKLKQVVDKAEYTNEEQGQCSYCNQYCTVTAVKCECSPERVVCPFHVDHVVCRCGRPSLIMRMKYTDDELRGLVDNVCREAYKPNQWKLKYQHLMMIERRPSLKTLQQLLAEGQRIPNIQEDLKALRDFIETAYEWQERANSILHKKKRPLRKTLAERRALFTNMDEEGVSAVSVSSSTNRSRRDKRNNNHNDPNNEENMVMEVRSLVNIQKLLKEYESLGFDAAPEVAGLKALEEEAVAYRDKARVLLAEDLPQKDYKQMIDQGRTMDIEVEELFDLQNKTRQGDWIINADILIKSPDALNDIERVVTLMDEGVEYGVKLETPVMVELRDLKEVGLQWKVDATNLLKAKSMGYDEVHELVERGKTSPVVPELLRHLQYQLQRADDFSIWLQTYGGEGQQPEGGDAQPQANIGDIRKLLKEYEDFNIRLDSYPVLQQEVRKTEEWVETTAQTMGRPAGPDVPPAPPQTLEAYLTEIRESIKACCNNVGTHDDNHTPIFCICRLPEKGIMIECDVCKEWYHISCVKVPKKVAETSEDYTCTVCDVTAPFPFGTRPTLESFRAASEEAGAFRFPPEEKDLLDIILAMVTNWKALVQDFISRPMVPGDKIRAKQYLRAAQGMPIAVDAEAHELRKKVVETSLQADSDDDKEDPNATYCMCKSHYDEERPMVQCDGCHDWFHLDCVGLSTEQADQMDKFMCPICNPHQPLKKLKTKHDSGAPKKIKLKINVPMATAADLAKNSASATVSAMVAAAASGSMPGDSKRQNMMKRNHPGDEAKNDYARPEYRERKRKQSSEPKVEPPQASHKKRRPDGNGTHSNGADPSSSTMAPPPTAVGEGQQEHGYYAPDGTYQTTADPQQVVAAMLLYYAQMGEQQPQPPQPSEEDIEVDDNEEEMHGHDDQADGGEEWQ</sequence>
<dbReference type="GO" id="GO:0000785">
    <property type="term" value="C:chromatin"/>
    <property type="evidence" value="ECO:0007669"/>
    <property type="project" value="TreeGrafter"/>
</dbReference>
<name>A0A507C1X5_9FUNG</name>
<dbReference type="Pfam" id="PF01388">
    <property type="entry name" value="ARID"/>
    <property type="match status" value="1"/>
</dbReference>
<comment type="caution">
    <text evidence="19">The sequence shown here is derived from an EMBL/GenBank/DDBJ whole genome shotgun (WGS) entry which is preliminary data.</text>
</comment>
<feature type="domain" description="ARID" evidence="16">
    <location>
        <begin position="118"/>
        <end position="211"/>
    </location>
</feature>
<dbReference type="InterPro" id="IPR011011">
    <property type="entry name" value="Znf_FYVE_PHD"/>
</dbReference>
<evidence type="ECO:0000256" key="8">
    <source>
        <dbReference type="ARBA" id="ARBA00022833"/>
    </source>
</evidence>
<dbReference type="Pfam" id="PF02928">
    <property type="entry name" value="zf-C5HC2"/>
    <property type="match status" value="1"/>
</dbReference>
<comment type="subcellular location">
    <subcellularLocation>
        <location evidence="2">Nucleus</location>
    </subcellularLocation>
</comment>
<comment type="cofactor">
    <cofactor evidence="1">
        <name>Fe(2+)</name>
        <dbReference type="ChEBI" id="CHEBI:29033"/>
    </cofactor>
</comment>
<evidence type="ECO:0000256" key="3">
    <source>
        <dbReference type="ARBA" id="ARBA00006801"/>
    </source>
</evidence>
<evidence type="ECO:0000256" key="13">
    <source>
        <dbReference type="PROSITE-ProRule" id="PRU00146"/>
    </source>
</evidence>
<evidence type="ECO:0000256" key="5">
    <source>
        <dbReference type="ARBA" id="ARBA00022723"/>
    </source>
</evidence>